<dbReference type="PANTHER" id="PTHR23140:SF4">
    <property type="entry name" value="PROTEIN CBR-NRD-1"/>
    <property type="match status" value="1"/>
</dbReference>
<dbReference type="InterPro" id="IPR008942">
    <property type="entry name" value="ENTH_VHS"/>
</dbReference>
<feature type="compositionally biased region" description="Basic residues" evidence="3">
    <location>
        <begin position="410"/>
        <end position="447"/>
    </location>
</feature>
<dbReference type="PANTHER" id="PTHR23140">
    <property type="entry name" value="RNA PROCESSING PROTEIN LD23810P"/>
    <property type="match status" value="1"/>
</dbReference>
<dbReference type="SMART" id="SM00360">
    <property type="entry name" value="RRM"/>
    <property type="match status" value="1"/>
</dbReference>
<dbReference type="AlphaFoldDB" id="A0ABD0LVN8"/>
<dbReference type="Proteomes" id="UP001519460">
    <property type="component" value="Unassembled WGS sequence"/>
</dbReference>
<dbReference type="SUPFAM" id="SSF48464">
    <property type="entry name" value="ENTH/VHS domain"/>
    <property type="match status" value="1"/>
</dbReference>
<feature type="region of interest" description="Disordered" evidence="3">
    <location>
        <begin position="954"/>
        <end position="1019"/>
    </location>
</feature>
<dbReference type="Pfam" id="PF00076">
    <property type="entry name" value="RRM_1"/>
    <property type="match status" value="1"/>
</dbReference>
<evidence type="ECO:0000313" key="6">
    <source>
        <dbReference type="EMBL" id="KAK7503094.1"/>
    </source>
</evidence>
<evidence type="ECO:0000259" key="5">
    <source>
        <dbReference type="PROSITE" id="PS51391"/>
    </source>
</evidence>
<dbReference type="InterPro" id="IPR035979">
    <property type="entry name" value="RBD_domain_sf"/>
</dbReference>
<comment type="caution">
    <text evidence="6">The sequence shown here is derived from an EMBL/GenBank/DDBJ whole genome shotgun (WGS) entry which is preliminary data.</text>
</comment>
<dbReference type="Gene3D" id="1.25.40.90">
    <property type="match status" value="1"/>
</dbReference>
<evidence type="ECO:0000313" key="7">
    <source>
        <dbReference type="Proteomes" id="UP001519460"/>
    </source>
</evidence>
<evidence type="ECO:0000256" key="2">
    <source>
        <dbReference type="PROSITE-ProRule" id="PRU00176"/>
    </source>
</evidence>
<name>A0ABD0LVN8_9CAEN</name>
<feature type="compositionally biased region" description="Pro residues" evidence="3">
    <location>
        <begin position="619"/>
        <end position="630"/>
    </location>
</feature>
<keyword evidence="7" id="KW-1185">Reference proteome</keyword>
<dbReference type="SMART" id="SM00582">
    <property type="entry name" value="RPR"/>
    <property type="match status" value="1"/>
</dbReference>
<dbReference type="InterPro" id="IPR012677">
    <property type="entry name" value="Nucleotide-bd_a/b_plait_sf"/>
</dbReference>
<accession>A0ABD0LVN8</accession>
<feature type="compositionally biased region" description="Acidic residues" evidence="3">
    <location>
        <begin position="303"/>
        <end position="312"/>
    </location>
</feature>
<gene>
    <name evidence="6" type="ORF">BaRGS_00005720</name>
</gene>
<feature type="region of interest" description="Disordered" evidence="3">
    <location>
        <begin position="581"/>
        <end position="630"/>
    </location>
</feature>
<feature type="compositionally biased region" description="Low complexity" evidence="3">
    <location>
        <begin position="259"/>
        <end position="274"/>
    </location>
</feature>
<dbReference type="InterPro" id="IPR000504">
    <property type="entry name" value="RRM_dom"/>
</dbReference>
<feature type="compositionally biased region" description="Basic and acidic residues" evidence="3">
    <location>
        <begin position="398"/>
        <end position="409"/>
    </location>
</feature>
<evidence type="ECO:0000259" key="4">
    <source>
        <dbReference type="PROSITE" id="PS50102"/>
    </source>
</evidence>
<evidence type="ECO:0000256" key="1">
    <source>
        <dbReference type="ARBA" id="ARBA00022884"/>
    </source>
</evidence>
<dbReference type="PROSITE" id="PS51391">
    <property type="entry name" value="CID"/>
    <property type="match status" value="1"/>
</dbReference>
<dbReference type="InterPro" id="IPR006569">
    <property type="entry name" value="CID_dom"/>
</dbReference>
<dbReference type="PROSITE" id="PS50102">
    <property type="entry name" value="RRM"/>
    <property type="match status" value="1"/>
</dbReference>
<feature type="region of interest" description="Disordered" evidence="3">
    <location>
        <begin position="251"/>
        <end position="326"/>
    </location>
</feature>
<protein>
    <submittedName>
        <fullName evidence="6">Uncharacterized protein</fullName>
    </submittedName>
</protein>
<dbReference type="EMBL" id="JACVVK020000022">
    <property type="protein sequence ID" value="KAK7503094.1"/>
    <property type="molecule type" value="Genomic_DNA"/>
</dbReference>
<feature type="compositionally biased region" description="Low complexity" evidence="3">
    <location>
        <begin position="1007"/>
        <end position="1019"/>
    </location>
</feature>
<feature type="compositionally biased region" description="Gly residues" evidence="3">
    <location>
        <begin position="959"/>
        <end position="971"/>
    </location>
</feature>
<organism evidence="6 7">
    <name type="scientific">Batillaria attramentaria</name>
    <dbReference type="NCBI Taxonomy" id="370345"/>
    <lineage>
        <taxon>Eukaryota</taxon>
        <taxon>Metazoa</taxon>
        <taxon>Spiralia</taxon>
        <taxon>Lophotrochozoa</taxon>
        <taxon>Mollusca</taxon>
        <taxon>Gastropoda</taxon>
        <taxon>Caenogastropoda</taxon>
        <taxon>Sorbeoconcha</taxon>
        <taxon>Cerithioidea</taxon>
        <taxon>Batillariidae</taxon>
        <taxon>Batillaria</taxon>
    </lineage>
</organism>
<feature type="region of interest" description="Disordered" evidence="3">
    <location>
        <begin position="1086"/>
        <end position="1182"/>
    </location>
</feature>
<proteinExistence type="predicted"/>
<dbReference type="InterPro" id="IPR051485">
    <property type="entry name" value="SR-CTD_assoc_factor"/>
</dbReference>
<dbReference type="GO" id="GO:0003723">
    <property type="term" value="F:RNA binding"/>
    <property type="evidence" value="ECO:0007669"/>
    <property type="project" value="UniProtKB-UniRule"/>
</dbReference>
<feature type="domain" description="RRM" evidence="4">
    <location>
        <begin position="460"/>
        <end position="532"/>
    </location>
</feature>
<feature type="region of interest" description="Disordered" evidence="3">
    <location>
        <begin position="387"/>
        <end position="451"/>
    </location>
</feature>
<dbReference type="SUPFAM" id="SSF54928">
    <property type="entry name" value="RNA-binding domain, RBD"/>
    <property type="match status" value="1"/>
</dbReference>
<sequence length="1182" mass="126439">MEAVRAFNNELSSLYETRPPVSRAKMASVTKHAIKAIKFYKHVVQSVEKFVQKCKPEYKVPGLYVIDSIVRQSRHQFGSEKDVFGPRFTKNIVSTFQNLFKCPVEERSRVIRVLNLWQKNAVFPMEVIQPLLDLAADPNNVDLVLAAQRAVEKVVSTHQRIVAKASNGGTEENLIAQQSDIVNTVTKLLQQTGEGSLLAAGQESQIQQLQLLQQQLMMQTEMMSSKPQQTAPVLDNNLLAQIKLLTDQLLSKTSDSPPTSGAQASGGQNSGATACVGASGDSNMGSANKRSEPGFNKKLLDFDYGDSDDDEDNKGVNSNVQGLPGGVHKLLSDPAIMQHINKVSSTLQKSEQQMSTQELLRKQHLEQQQEEFNKEIAQGSYKGFGQQDVIVVEDQDDERDRERDYDRDRRRSRRSRDRSRSPRRRRHSRSRSRERRRSRDRHRRSRSRDHDHKCISVCTRTLWFGHLAKHTTEDELRAEIEKYGPVETINMVPPRGCAFVCMARRKEAAKALDRMKGFKLNSSALRVAWAPGVGVKESNFRDLWDVELGVTYIPWNKLPGDISPLLEGAIIDEDSLPEHLKGSLFGQQDQGEDVDHRTVPPPDNHNPQMMNPMHNFSAPPGPGQPAPNPQVPSMSGGQIPMPGHLVSAQPSSGPPGMPPNMLPHQMGAVSTPMSLPGGVSLSQAVSAAASLLGAPPNMLNPVTSGASMDSLGAISSAQLLPPGQQPGLMARPGFPPPGAAFGLPPNMPPRPGFPMQGVRLPTFPGQEREMEEPKEWPADDKMLEEEALAEMEEDIDHRMGMGGDAGKGPTPLMSLPMMGMRMHLPGPGGPRMQMQVAGGAPRPGMMLEVNRPETSLAMGPGGAFSPGMARPGLLGGPRMMRPGMPQEGAEGVMRSPLPGGIMGAQGGPAMGLRLGMGAQGPGSLPLGQRMPGMSGSPGLRGIGGQGPIRILLGNQSPRGPGGLGVRPGGLPLGEAPTSLGQLTNAQGPRGAMEDGQGPLAGMGGPNQGQSSGPVSQSPGLLQNLMMGAALRGGRPGLLGVRPNMPVNGGFRFGPPGGMNFGGPRPEFLRLPGGDKPVFDGPPGVFGGGLPGDEGNKSPEYGEGFMGDGDTDLRGGSGRPGADLSSDMAGMTKPRERAGRQSRWSDVERSDAVGADGPNTESNGPTSEVLGLAATEVNQTGTC</sequence>
<dbReference type="CDD" id="cd16983">
    <property type="entry name" value="CID_SCAF8_like"/>
    <property type="match status" value="1"/>
</dbReference>
<feature type="compositionally biased region" description="Low complexity" evidence="3">
    <location>
        <begin position="605"/>
        <end position="615"/>
    </location>
</feature>
<evidence type="ECO:0000256" key="3">
    <source>
        <dbReference type="SAM" id="MobiDB-lite"/>
    </source>
</evidence>
<reference evidence="6 7" key="1">
    <citation type="journal article" date="2023" name="Sci. Data">
        <title>Genome assembly of the Korean intertidal mud-creeper Batillaria attramentaria.</title>
        <authorList>
            <person name="Patra A.K."/>
            <person name="Ho P.T."/>
            <person name="Jun S."/>
            <person name="Lee S.J."/>
            <person name="Kim Y."/>
            <person name="Won Y.J."/>
        </authorList>
    </citation>
    <scope>NUCLEOTIDE SEQUENCE [LARGE SCALE GENOMIC DNA]</scope>
    <source>
        <strain evidence="6">Wonlab-2016</strain>
    </source>
</reference>
<dbReference type="FunFam" id="1.25.40.90:FF:000004">
    <property type="entry name" value="splicing factor, arginine/serine-rich 15"/>
    <property type="match status" value="1"/>
</dbReference>
<feature type="compositionally biased region" description="Basic and acidic residues" evidence="3">
    <location>
        <begin position="1132"/>
        <end position="1150"/>
    </location>
</feature>
<feature type="domain" description="CID" evidence="5">
    <location>
        <begin position="1"/>
        <end position="139"/>
    </location>
</feature>
<dbReference type="Pfam" id="PF04818">
    <property type="entry name" value="CID"/>
    <property type="match status" value="1"/>
</dbReference>
<keyword evidence="1 2" id="KW-0694">RNA-binding</keyword>
<dbReference type="Gene3D" id="3.30.70.330">
    <property type="match status" value="1"/>
</dbReference>